<name>A0A6A6T754_9PLEO</name>
<proteinExistence type="predicted"/>
<protein>
    <recommendedName>
        <fullName evidence="1">F-box domain-containing protein</fullName>
    </recommendedName>
</protein>
<organism evidence="2 3">
    <name type="scientific">Lophiostoma macrostomum CBS 122681</name>
    <dbReference type="NCBI Taxonomy" id="1314788"/>
    <lineage>
        <taxon>Eukaryota</taxon>
        <taxon>Fungi</taxon>
        <taxon>Dikarya</taxon>
        <taxon>Ascomycota</taxon>
        <taxon>Pezizomycotina</taxon>
        <taxon>Dothideomycetes</taxon>
        <taxon>Pleosporomycetidae</taxon>
        <taxon>Pleosporales</taxon>
        <taxon>Lophiostomataceae</taxon>
        <taxon>Lophiostoma</taxon>
    </lineage>
</organism>
<sequence length="460" mass="52838">MAYLNRPSSSTAFNKLPIELNKEIAHYLESDEDICNFRLICQATHDAIDGDNGSFWRAIYRETYAYVAASSNDFLKKDYQCRRKYLNWGVIHGFSKHGNDRVEVKVIQVIKSLILDSYQGQHGHDEFDRPRCPNQEQLTKFICDSKNFLGIKPQSSSSKPNLALIAVQIMCAQLMFEGDDLTYDIIAFDISQRAVYASMKHAPMFVGPGKSMVNMEWTLHCLNFFRHHMVKEEVQSLFHLMSQLEPGDKPSAWREPLRNGCYPLSRNWKGTYAYLEAEELTRIRKTAKGGRRNQKADDYLYMDKNVESDGQIQLSWPQSLESRLNSLRETMPPKQSKAQHRGAASRVRDQSIRLSGHGLDADDDFFASGWLNPLIPQYGIPGWQRVTFMKHFVNDLDNVLNDDLWAYEGVVLPGGRMMFGRWWYASIDPADPHYGDNSGPFMLWAVDSDPNLEVVSDYDN</sequence>
<accession>A0A6A6T754</accession>
<dbReference type="SUPFAM" id="SSF81383">
    <property type="entry name" value="F-box domain"/>
    <property type="match status" value="1"/>
</dbReference>
<evidence type="ECO:0000313" key="3">
    <source>
        <dbReference type="Proteomes" id="UP000799324"/>
    </source>
</evidence>
<dbReference type="PROSITE" id="PS50181">
    <property type="entry name" value="FBOX"/>
    <property type="match status" value="1"/>
</dbReference>
<feature type="domain" description="F-box" evidence="1">
    <location>
        <begin position="10"/>
        <end position="59"/>
    </location>
</feature>
<dbReference type="OrthoDB" id="3971593at2759"/>
<keyword evidence="3" id="KW-1185">Reference proteome</keyword>
<evidence type="ECO:0000313" key="2">
    <source>
        <dbReference type="EMBL" id="KAF2654384.1"/>
    </source>
</evidence>
<dbReference type="EMBL" id="MU004365">
    <property type="protein sequence ID" value="KAF2654384.1"/>
    <property type="molecule type" value="Genomic_DNA"/>
</dbReference>
<reference evidence="2" key="1">
    <citation type="journal article" date="2020" name="Stud. Mycol.">
        <title>101 Dothideomycetes genomes: a test case for predicting lifestyles and emergence of pathogens.</title>
        <authorList>
            <person name="Haridas S."/>
            <person name="Albert R."/>
            <person name="Binder M."/>
            <person name="Bloem J."/>
            <person name="Labutti K."/>
            <person name="Salamov A."/>
            <person name="Andreopoulos B."/>
            <person name="Baker S."/>
            <person name="Barry K."/>
            <person name="Bills G."/>
            <person name="Bluhm B."/>
            <person name="Cannon C."/>
            <person name="Castanera R."/>
            <person name="Culley D."/>
            <person name="Daum C."/>
            <person name="Ezra D."/>
            <person name="Gonzalez J."/>
            <person name="Henrissat B."/>
            <person name="Kuo A."/>
            <person name="Liang C."/>
            <person name="Lipzen A."/>
            <person name="Lutzoni F."/>
            <person name="Magnuson J."/>
            <person name="Mondo S."/>
            <person name="Nolan M."/>
            <person name="Ohm R."/>
            <person name="Pangilinan J."/>
            <person name="Park H.-J."/>
            <person name="Ramirez L."/>
            <person name="Alfaro M."/>
            <person name="Sun H."/>
            <person name="Tritt A."/>
            <person name="Yoshinaga Y."/>
            <person name="Zwiers L.-H."/>
            <person name="Turgeon B."/>
            <person name="Goodwin S."/>
            <person name="Spatafora J."/>
            <person name="Crous P."/>
            <person name="Grigoriev I."/>
        </authorList>
    </citation>
    <scope>NUCLEOTIDE SEQUENCE</scope>
    <source>
        <strain evidence="2">CBS 122681</strain>
    </source>
</reference>
<dbReference type="InterPro" id="IPR036047">
    <property type="entry name" value="F-box-like_dom_sf"/>
</dbReference>
<evidence type="ECO:0000259" key="1">
    <source>
        <dbReference type="PROSITE" id="PS50181"/>
    </source>
</evidence>
<dbReference type="AlphaFoldDB" id="A0A6A6T754"/>
<dbReference type="InterPro" id="IPR001810">
    <property type="entry name" value="F-box_dom"/>
</dbReference>
<gene>
    <name evidence="2" type="ORF">K491DRAFT_768939</name>
</gene>
<dbReference type="Proteomes" id="UP000799324">
    <property type="component" value="Unassembled WGS sequence"/>
</dbReference>